<evidence type="ECO:0000256" key="2">
    <source>
        <dbReference type="ARBA" id="ARBA00001947"/>
    </source>
</evidence>
<dbReference type="InterPro" id="IPR015797">
    <property type="entry name" value="NUDIX_hydrolase-like_dom_sf"/>
</dbReference>
<dbReference type="GO" id="GO:0005829">
    <property type="term" value="C:cytosol"/>
    <property type="evidence" value="ECO:0007669"/>
    <property type="project" value="TreeGrafter"/>
</dbReference>
<comment type="catalytic activity">
    <reaction evidence="9">
        <text>a 5'-end NAD(+)-phospho-ribonucleoside in mRNA + H2O = a 5'-end phospho-adenosine-phospho-ribonucleoside in mRNA + beta-nicotinamide D-ribonucleotide + 2 H(+)</text>
        <dbReference type="Rhea" id="RHEA:60876"/>
        <dbReference type="Rhea" id="RHEA-COMP:15698"/>
        <dbReference type="Rhea" id="RHEA-COMP:15719"/>
        <dbReference type="ChEBI" id="CHEBI:14649"/>
        <dbReference type="ChEBI" id="CHEBI:15377"/>
        <dbReference type="ChEBI" id="CHEBI:15378"/>
        <dbReference type="ChEBI" id="CHEBI:144029"/>
        <dbReference type="ChEBI" id="CHEBI:144051"/>
    </reaction>
    <physiologicalReaction direction="left-to-right" evidence="9">
        <dbReference type="Rhea" id="RHEA:60877"/>
    </physiologicalReaction>
</comment>
<feature type="domain" description="Nudix hydrolase" evidence="11">
    <location>
        <begin position="172"/>
        <end position="300"/>
    </location>
</feature>
<dbReference type="PANTHER" id="PTHR42904">
    <property type="entry name" value="NUDIX HYDROLASE, NUDC SUBFAMILY"/>
    <property type="match status" value="1"/>
</dbReference>
<gene>
    <name evidence="12" type="ORF">FHX53_001398</name>
</gene>
<keyword evidence="8" id="KW-0520">NAD</keyword>
<comment type="cofactor">
    <cofactor evidence="2">
        <name>Zn(2+)</name>
        <dbReference type="ChEBI" id="CHEBI:29105"/>
    </cofactor>
</comment>
<evidence type="ECO:0000256" key="1">
    <source>
        <dbReference type="ARBA" id="ARBA00001946"/>
    </source>
</evidence>
<evidence type="ECO:0000256" key="5">
    <source>
        <dbReference type="ARBA" id="ARBA00022723"/>
    </source>
</evidence>
<dbReference type="PANTHER" id="PTHR42904:SF6">
    <property type="entry name" value="NAD-CAPPED RNA HYDROLASE NUDT12"/>
    <property type="match status" value="1"/>
</dbReference>
<dbReference type="InterPro" id="IPR020084">
    <property type="entry name" value="NUDIX_hydrolase_CS"/>
</dbReference>
<evidence type="ECO:0000256" key="3">
    <source>
        <dbReference type="ARBA" id="ARBA00009595"/>
    </source>
</evidence>
<dbReference type="InterPro" id="IPR015375">
    <property type="entry name" value="NADH_PPase-like_N"/>
</dbReference>
<evidence type="ECO:0000313" key="12">
    <source>
        <dbReference type="EMBL" id="MBA8847806.1"/>
    </source>
</evidence>
<evidence type="ECO:0000256" key="4">
    <source>
        <dbReference type="ARBA" id="ARBA00012381"/>
    </source>
</evidence>
<comment type="cofactor">
    <cofactor evidence="1">
        <name>Mg(2+)</name>
        <dbReference type="ChEBI" id="CHEBI:18420"/>
    </cofactor>
</comment>
<keyword evidence="7" id="KW-0460">Magnesium</keyword>
<dbReference type="Gene3D" id="3.90.79.10">
    <property type="entry name" value="Nucleoside Triphosphate Pyrophosphohydrolase"/>
    <property type="match status" value="1"/>
</dbReference>
<keyword evidence="6 10" id="KW-0378">Hydrolase</keyword>
<dbReference type="EC" id="3.6.1.22" evidence="4"/>
<evidence type="ECO:0000256" key="10">
    <source>
        <dbReference type="RuleBase" id="RU003476"/>
    </source>
</evidence>
<dbReference type="SUPFAM" id="SSF55811">
    <property type="entry name" value="Nudix"/>
    <property type="match status" value="1"/>
</dbReference>
<dbReference type="Pfam" id="PF00293">
    <property type="entry name" value="NUDIX"/>
    <property type="match status" value="1"/>
</dbReference>
<evidence type="ECO:0000256" key="8">
    <source>
        <dbReference type="ARBA" id="ARBA00023027"/>
    </source>
</evidence>
<dbReference type="CDD" id="cd03429">
    <property type="entry name" value="NUDIX_NADH_pyrophosphatase_Nudt13"/>
    <property type="match status" value="1"/>
</dbReference>
<comment type="caution">
    <text evidence="12">The sequence shown here is derived from an EMBL/GenBank/DDBJ whole genome shotgun (WGS) entry which is preliminary data.</text>
</comment>
<name>A0A839E978_9MICO</name>
<protein>
    <recommendedName>
        <fullName evidence="4">NAD(+) diphosphatase</fullName>
        <ecNumber evidence="4">3.6.1.22</ecNumber>
    </recommendedName>
</protein>
<keyword evidence="5" id="KW-0479">Metal-binding</keyword>
<dbReference type="EMBL" id="JACGWX010000003">
    <property type="protein sequence ID" value="MBA8847806.1"/>
    <property type="molecule type" value="Genomic_DNA"/>
</dbReference>
<dbReference type="PROSITE" id="PS00893">
    <property type="entry name" value="NUDIX_BOX"/>
    <property type="match status" value="1"/>
</dbReference>
<reference evidence="12 13" key="1">
    <citation type="submission" date="2020-07" db="EMBL/GenBank/DDBJ databases">
        <title>Sequencing the genomes of 1000 actinobacteria strains.</title>
        <authorList>
            <person name="Klenk H.-P."/>
        </authorList>
    </citation>
    <scope>NUCLEOTIDE SEQUENCE [LARGE SCALE GENOMIC DNA]</scope>
    <source>
        <strain evidence="12 13">DSM 19663</strain>
    </source>
</reference>
<dbReference type="GO" id="GO:0035529">
    <property type="term" value="F:NADH pyrophosphatase activity"/>
    <property type="evidence" value="ECO:0007669"/>
    <property type="project" value="TreeGrafter"/>
</dbReference>
<dbReference type="AlphaFoldDB" id="A0A839E978"/>
<dbReference type="InterPro" id="IPR020476">
    <property type="entry name" value="Nudix_hydrolase"/>
</dbReference>
<dbReference type="InterPro" id="IPR000086">
    <property type="entry name" value="NUDIX_hydrolase_dom"/>
</dbReference>
<dbReference type="Pfam" id="PF09296">
    <property type="entry name" value="NUDIX-like"/>
    <property type="match status" value="1"/>
</dbReference>
<keyword evidence="13" id="KW-1185">Reference proteome</keyword>
<dbReference type="NCBIfam" id="NF001299">
    <property type="entry name" value="PRK00241.1"/>
    <property type="match status" value="1"/>
</dbReference>
<evidence type="ECO:0000256" key="7">
    <source>
        <dbReference type="ARBA" id="ARBA00022842"/>
    </source>
</evidence>
<dbReference type="PROSITE" id="PS51462">
    <property type="entry name" value="NUDIX"/>
    <property type="match status" value="1"/>
</dbReference>
<dbReference type="PRINTS" id="PR00502">
    <property type="entry name" value="NUDIXFAMILY"/>
</dbReference>
<evidence type="ECO:0000313" key="13">
    <source>
        <dbReference type="Proteomes" id="UP000585905"/>
    </source>
</evidence>
<dbReference type="GO" id="GO:0006742">
    <property type="term" value="P:NADP+ catabolic process"/>
    <property type="evidence" value="ECO:0007669"/>
    <property type="project" value="TreeGrafter"/>
</dbReference>
<dbReference type="Proteomes" id="UP000585905">
    <property type="component" value="Unassembled WGS sequence"/>
</dbReference>
<comment type="similarity">
    <text evidence="3">Belongs to the Nudix hydrolase family. NudC subfamily.</text>
</comment>
<organism evidence="12 13">
    <name type="scientific">Microcella alkalica</name>
    <dbReference type="NCBI Taxonomy" id="355930"/>
    <lineage>
        <taxon>Bacteria</taxon>
        <taxon>Bacillati</taxon>
        <taxon>Actinomycetota</taxon>
        <taxon>Actinomycetes</taxon>
        <taxon>Micrococcales</taxon>
        <taxon>Microbacteriaceae</taxon>
        <taxon>Microcella</taxon>
    </lineage>
</organism>
<evidence type="ECO:0000256" key="9">
    <source>
        <dbReference type="ARBA" id="ARBA00023679"/>
    </source>
</evidence>
<dbReference type="GO" id="GO:0019677">
    <property type="term" value="P:NAD+ catabolic process"/>
    <property type="evidence" value="ECO:0007669"/>
    <property type="project" value="TreeGrafter"/>
</dbReference>
<dbReference type="InterPro" id="IPR050241">
    <property type="entry name" value="NAD-cap_RNA_hydrolase_NudC"/>
</dbReference>
<evidence type="ECO:0000256" key="6">
    <source>
        <dbReference type="ARBA" id="ARBA00022801"/>
    </source>
</evidence>
<dbReference type="RefSeq" id="WP_182490639.1">
    <property type="nucleotide sequence ID" value="NZ_BAAAOV010000001.1"/>
</dbReference>
<dbReference type="GO" id="GO:0046872">
    <property type="term" value="F:metal ion binding"/>
    <property type="evidence" value="ECO:0007669"/>
    <property type="project" value="UniProtKB-KW"/>
</dbReference>
<dbReference type="Gene3D" id="3.90.79.20">
    <property type="match status" value="1"/>
</dbReference>
<evidence type="ECO:0000259" key="11">
    <source>
        <dbReference type="PROSITE" id="PS51462"/>
    </source>
</evidence>
<sequence length="312" mass="33776">MQFSLTATLPLSRYRIDRDDTARTRPRLFDELWGEPTTRVLPVWRGEVLLAAGDAVALALLPVQAAPTDALRIYLGRATEEAPDLPAGSAIVAVVLDDDRAPAFAADIARWGNPRSLGHALGDRDAGLAVEALGIANWHAAHAFSPLTGNATQPGRGGWVRVDVKTGRELFPRTDAAIIVAVTDADDRIVLGSNAQWEANRFSLLAGFVEPGESLEAAVVREVREESGLRVVDPVYVGSQPWPFPASLMLGFRARLDPALEHELRPDGTEILDLRWFSREELGAALDDIALPGRTSIARAIIEDWYGGPIDA</sequence>
<accession>A0A839E978</accession>
<proteinExistence type="inferred from homology"/>
<dbReference type="InterPro" id="IPR049734">
    <property type="entry name" value="NudC-like_C"/>
</dbReference>